<name>A0A8J9VA02_BRALA</name>
<dbReference type="OrthoDB" id="3176171at2759"/>
<feature type="coiled-coil region" evidence="9">
    <location>
        <begin position="673"/>
        <end position="765"/>
    </location>
</feature>
<keyword evidence="11" id="KW-0472">Membrane</keyword>
<dbReference type="PRINTS" id="PR00380">
    <property type="entry name" value="KINESINHEAVY"/>
</dbReference>
<dbReference type="GO" id="GO:0042981">
    <property type="term" value="P:regulation of apoptotic process"/>
    <property type="evidence" value="ECO:0007669"/>
    <property type="project" value="InterPro"/>
</dbReference>
<dbReference type="GO" id="GO:0005524">
    <property type="term" value="F:ATP binding"/>
    <property type="evidence" value="ECO:0007669"/>
    <property type="project" value="UniProtKB-UniRule"/>
</dbReference>
<keyword evidence="8" id="KW-0493">Microtubule</keyword>
<dbReference type="InterPro" id="IPR019821">
    <property type="entry name" value="Kinesin_motor_CS"/>
</dbReference>
<evidence type="ECO:0000256" key="7">
    <source>
        <dbReference type="PROSITE-ProRule" id="PRU00283"/>
    </source>
</evidence>
<dbReference type="GO" id="GO:0007018">
    <property type="term" value="P:microtubule-based movement"/>
    <property type="evidence" value="ECO:0007669"/>
    <property type="project" value="InterPro"/>
</dbReference>
<keyword evidence="6" id="KW-0963">Cytoplasm</keyword>
<dbReference type="EMBL" id="OV696686">
    <property type="protein sequence ID" value="CAH1232064.1"/>
    <property type="molecule type" value="Genomic_DNA"/>
</dbReference>
<sequence length="882" mass="100229">MDNRASCEELPSGSNAGQRTESRSSFYEDDAPQSARSDSAESPDVGEMDNEHRDRLRLTRDHIVQRLQAGHVLDHLLHERVINDRDVDEITDPENDAKQSASVLLEILPRRGARAFKAFRDSLLLCEAADYSDLVTELDRVVVGGTGVLQKDDRIQVVIRVRPLRGEEKEQEQGCLTVDTRLMQVSVPTKNNGVQQFIFNKVFPEETTQAEIYNTMASPIVDAVLEGYNGCILCYGKTGSGKTYTMAGPSDRDLNEKTEGIIYRALKQLFLKSQKKQDWNIAFFVSVLEIYNEKVFDLTVPRKERPSLDIREDPSNSLFFANNLEKHNITNAMDAIRVFFEASASRRSRATEVNERSSRSHMVFQVVVSILHKEGIESGRTGELYLVDLAGSETAGEVNKDAEGLREGANINMSLLHLKEVIRDLSVKNRQDFKFRRSSLTMLLKRVLTGNSKTAFIVNVDPSKKSLRDTRRSLDFASDAKKVKVKPKINYSPLESLLIKYLKDIGDLKRQIKTLKKSRKKSADGKRLRSARKTSDVGTEAEVDTTSLTSESKESFDVDKVRELVNFSVTNTAQDFRAKLDGLLEEERREIKDEISAQLKGFQQTVQEKSEQEAQQTKESVGTTDKLLEEVHSKQQQVLEEQLQTRQLLTDIKEQTAEEHTRDDTSGQLSDHVQQMNMAMEDLKTLNGELRHEMESHLENIRQDMKNRDDSTDKSYHEELKKLQTNYADLKIEINFLAQAFKEQAKAAEETRARAEAETTAADDDAQTFQQNHGSTTLQHRDPLSSIEAGTETSCCECCEVCCTGTWYRRPGYAWFSVRGKGAGWMTLLVMFHLLLCLPIFPIILFYFYTRRYYQETSQLHPTAEPPMKEDGETMSRAIKDS</sequence>
<evidence type="ECO:0000313" key="14">
    <source>
        <dbReference type="EMBL" id="CAH1232064.1"/>
    </source>
</evidence>
<evidence type="ECO:0000259" key="12">
    <source>
        <dbReference type="PROSITE" id="PS50067"/>
    </source>
</evidence>
<accession>A0A8J9VA02</accession>
<feature type="region of interest" description="Disordered" evidence="10">
    <location>
        <begin position="860"/>
        <end position="882"/>
    </location>
</feature>
<feature type="binding site" evidence="7">
    <location>
        <begin position="236"/>
        <end position="243"/>
    </location>
    <ligand>
        <name>ATP</name>
        <dbReference type="ChEBI" id="CHEBI:30616"/>
    </ligand>
</feature>
<dbReference type="PROSITE" id="PS00411">
    <property type="entry name" value="KINESIN_MOTOR_1"/>
    <property type="match status" value="1"/>
</dbReference>
<evidence type="ECO:0000256" key="4">
    <source>
        <dbReference type="ARBA" id="ARBA00023054"/>
    </source>
</evidence>
<dbReference type="InterPro" id="IPR036961">
    <property type="entry name" value="Kinesin_motor_dom_sf"/>
</dbReference>
<dbReference type="SUPFAM" id="SSF52540">
    <property type="entry name" value="P-loop containing nucleoside triphosphate hydrolases"/>
    <property type="match status" value="1"/>
</dbReference>
<keyword evidence="4 9" id="KW-0175">Coiled coil</keyword>
<dbReference type="GO" id="GO:0003777">
    <property type="term" value="F:microtubule motor activity"/>
    <property type="evidence" value="ECO:0007669"/>
    <property type="project" value="InterPro"/>
</dbReference>
<dbReference type="GO" id="GO:0005874">
    <property type="term" value="C:microtubule"/>
    <property type="evidence" value="ECO:0007669"/>
    <property type="project" value="UniProtKB-KW"/>
</dbReference>
<evidence type="ECO:0000256" key="5">
    <source>
        <dbReference type="ARBA" id="ARBA00023175"/>
    </source>
</evidence>
<dbReference type="SMART" id="SM00129">
    <property type="entry name" value="KISc"/>
    <property type="match status" value="1"/>
</dbReference>
<evidence type="ECO:0000259" key="13">
    <source>
        <dbReference type="PROSITE" id="PS50209"/>
    </source>
</evidence>
<keyword evidence="3 7" id="KW-0067">ATP-binding</keyword>
<keyword evidence="15" id="KW-1185">Reference proteome</keyword>
<dbReference type="InterPro" id="IPR011029">
    <property type="entry name" value="DEATH-like_dom_sf"/>
</dbReference>
<gene>
    <name evidence="14" type="primary">KIF4A</name>
    <name evidence="14" type="ORF">BLAG_LOCUS1400</name>
</gene>
<dbReference type="InterPro" id="IPR027640">
    <property type="entry name" value="Kinesin-like_fam"/>
</dbReference>
<feature type="region of interest" description="Disordered" evidence="10">
    <location>
        <begin position="516"/>
        <end position="549"/>
    </location>
</feature>
<evidence type="ECO:0000256" key="8">
    <source>
        <dbReference type="RuleBase" id="RU000394"/>
    </source>
</evidence>
<organism evidence="14 15">
    <name type="scientific">Branchiostoma lanceolatum</name>
    <name type="common">Common lancelet</name>
    <name type="synonym">Amphioxus lanceolatum</name>
    <dbReference type="NCBI Taxonomy" id="7740"/>
    <lineage>
        <taxon>Eukaryota</taxon>
        <taxon>Metazoa</taxon>
        <taxon>Chordata</taxon>
        <taxon>Cephalochordata</taxon>
        <taxon>Leptocardii</taxon>
        <taxon>Amphioxiformes</taxon>
        <taxon>Branchiostomatidae</taxon>
        <taxon>Branchiostoma</taxon>
    </lineage>
</organism>
<dbReference type="Pfam" id="PF00225">
    <property type="entry name" value="Kinesin"/>
    <property type="match status" value="1"/>
</dbReference>
<dbReference type="CDD" id="cd01671">
    <property type="entry name" value="CARD"/>
    <property type="match status" value="1"/>
</dbReference>
<dbReference type="Gene3D" id="1.10.533.10">
    <property type="entry name" value="Death Domain, Fas"/>
    <property type="match status" value="1"/>
</dbReference>
<reference evidence="14" key="1">
    <citation type="submission" date="2022-01" db="EMBL/GenBank/DDBJ databases">
        <authorList>
            <person name="Braso-Vives M."/>
        </authorList>
    </citation>
    <scope>NUCLEOTIDE SEQUENCE</scope>
</reference>
<dbReference type="PANTHER" id="PTHR47968">
    <property type="entry name" value="CENTROMERE PROTEIN E"/>
    <property type="match status" value="1"/>
</dbReference>
<evidence type="ECO:0000256" key="10">
    <source>
        <dbReference type="SAM" id="MobiDB-lite"/>
    </source>
</evidence>
<keyword evidence="11" id="KW-0812">Transmembrane</keyword>
<keyword evidence="2 7" id="KW-0547">Nucleotide-binding</keyword>
<feature type="region of interest" description="Disordered" evidence="10">
    <location>
        <begin position="1"/>
        <end position="52"/>
    </location>
</feature>
<dbReference type="InterPro" id="IPR001752">
    <property type="entry name" value="Kinesin_motor_dom"/>
</dbReference>
<dbReference type="InterPro" id="IPR027417">
    <property type="entry name" value="P-loop_NTPase"/>
</dbReference>
<dbReference type="PANTHER" id="PTHR47968:SF75">
    <property type="entry name" value="CENTROMERE-ASSOCIATED PROTEIN E"/>
    <property type="match status" value="1"/>
</dbReference>
<comment type="subcellular location">
    <subcellularLocation>
        <location evidence="1">Cytoplasm</location>
        <location evidence="1">Cytoskeleton</location>
    </subcellularLocation>
</comment>
<dbReference type="Proteomes" id="UP000838412">
    <property type="component" value="Chromosome 1"/>
</dbReference>
<dbReference type="Gene3D" id="3.40.850.10">
    <property type="entry name" value="Kinesin motor domain"/>
    <property type="match status" value="1"/>
</dbReference>
<evidence type="ECO:0000256" key="6">
    <source>
        <dbReference type="ARBA" id="ARBA00023212"/>
    </source>
</evidence>
<dbReference type="AlphaFoldDB" id="A0A8J9VA02"/>
<keyword evidence="6" id="KW-0206">Cytoskeleton</keyword>
<dbReference type="InterPro" id="IPR001315">
    <property type="entry name" value="CARD"/>
</dbReference>
<feature type="transmembrane region" description="Helical" evidence="11">
    <location>
        <begin position="825"/>
        <end position="849"/>
    </location>
</feature>
<comment type="similarity">
    <text evidence="7 8">Belongs to the TRAFAC class myosin-kinesin ATPase superfamily. Kinesin family.</text>
</comment>
<evidence type="ECO:0000256" key="1">
    <source>
        <dbReference type="ARBA" id="ARBA00004245"/>
    </source>
</evidence>
<proteinExistence type="inferred from homology"/>
<dbReference type="SUPFAM" id="SSF47986">
    <property type="entry name" value="DEATH domain"/>
    <property type="match status" value="1"/>
</dbReference>
<feature type="domain" description="Kinesin motor" evidence="12">
    <location>
        <begin position="154"/>
        <end position="483"/>
    </location>
</feature>
<dbReference type="FunFam" id="3.40.850.10:FF:000251">
    <property type="entry name" value="Kinesin-like protein"/>
    <property type="match status" value="1"/>
</dbReference>
<evidence type="ECO:0000256" key="9">
    <source>
        <dbReference type="SAM" id="Coils"/>
    </source>
</evidence>
<feature type="compositionally biased region" description="Basic and acidic residues" evidence="10">
    <location>
        <begin position="867"/>
        <end position="882"/>
    </location>
</feature>
<evidence type="ECO:0000256" key="3">
    <source>
        <dbReference type="ARBA" id="ARBA00022840"/>
    </source>
</evidence>
<dbReference type="PROSITE" id="PS50067">
    <property type="entry name" value="KINESIN_MOTOR_2"/>
    <property type="match status" value="1"/>
</dbReference>
<keyword evidence="11" id="KW-1133">Transmembrane helix</keyword>
<keyword evidence="5 7" id="KW-0505">Motor protein</keyword>
<feature type="compositionally biased region" description="Polar residues" evidence="10">
    <location>
        <begin position="12"/>
        <end position="25"/>
    </location>
</feature>
<feature type="domain" description="CARD" evidence="13">
    <location>
        <begin position="48"/>
        <end position="123"/>
    </location>
</feature>
<dbReference type="PROSITE" id="PS50209">
    <property type="entry name" value="CARD"/>
    <property type="match status" value="1"/>
</dbReference>
<evidence type="ECO:0000256" key="11">
    <source>
        <dbReference type="SAM" id="Phobius"/>
    </source>
</evidence>
<evidence type="ECO:0000313" key="15">
    <source>
        <dbReference type="Proteomes" id="UP000838412"/>
    </source>
</evidence>
<dbReference type="Pfam" id="PF00619">
    <property type="entry name" value="CARD"/>
    <property type="match status" value="1"/>
</dbReference>
<dbReference type="CDD" id="cd00106">
    <property type="entry name" value="KISc"/>
    <property type="match status" value="1"/>
</dbReference>
<protein>
    <recommendedName>
        <fullName evidence="8">Kinesin-like protein</fullName>
    </recommendedName>
</protein>
<evidence type="ECO:0000256" key="2">
    <source>
        <dbReference type="ARBA" id="ARBA00022741"/>
    </source>
</evidence>
<dbReference type="GO" id="GO:0008017">
    <property type="term" value="F:microtubule binding"/>
    <property type="evidence" value="ECO:0007669"/>
    <property type="project" value="InterPro"/>
</dbReference>
<feature type="region of interest" description="Disordered" evidence="10">
    <location>
        <begin position="603"/>
        <end position="622"/>
    </location>
</feature>